<dbReference type="Proteomes" id="UP000707356">
    <property type="component" value="Unassembled WGS sequence"/>
</dbReference>
<evidence type="ECO:0000256" key="2">
    <source>
        <dbReference type="SAM" id="MobiDB-lite"/>
    </source>
</evidence>
<protein>
    <submittedName>
        <fullName evidence="3">Uncharacterized protein</fullName>
    </submittedName>
</protein>
<reference evidence="3" key="2">
    <citation type="journal article" date="2022" name="Microbiol. Resour. Announc.">
        <title>Metagenome Sequencing to Explore Phylogenomics of Terrestrial Cyanobacteria.</title>
        <authorList>
            <person name="Ward R.D."/>
            <person name="Stajich J.E."/>
            <person name="Johansen J.R."/>
            <person name="Huntemann M."/>
            <person name="Clum A."/>
            <person name="Foster B."/>
            <person name="Foster B."/>
            <person name="Roux S."/>
            <person name="Palaniappan K."/>
            <person name="Varghese N."/>
            <person name="Mukherjee S."/>
            <person name="Reddy T.B.K."/>
            <person name="Daum C."/>
            <person name="Copeland A."/>
            <person name="Chen I.A."/>
            <person name="Ivanova N.N."/>
            <person name="Kyrpides N.C."/>
            <person name="Shapiro N."/>
            <person name="Eloe-Fadrosh E.A."/>
            <person name="Pietrasiak N."/>
        </authorList>
    </citation>
    <scope>NUCLEOTIDE SEQUENCE</scope>
    <source>
        <strain evidence="3">GSE-TBD4-15B</strain>
    </source>
</reference>
<keyword evidence="1" id="KW-0175">Coiled coil</keyword>
<evidence type="ECO:0000313" key="4">
    <source>
        <dbReference type="Proteomes" id="UP000707356"/>
    </source>
</evidence>
<accession>A0A951PBX7</accession>
<sequence length="189" mass="21622">MTSSQSERFRSATEFPKTLDRLAPAEAEQIYVEMRDCLVFTNRSRAQLTRRNEEHKQKVQLVKADVERLQAMIQQLGAEKQQMARSNQQTVSELTEQVELMSTHFDQLTAAFDGIADIENPAGFMAQPSRFFRFIQALKAVILFWRDESNSPALPNYSVSQPAVTEAERRENPQMHSDQASQGRSLLDQ</sequence>
<evidence type="ECO:0000313" key="3">
    <source>
        <dbReference type="EMBL" id="MBW4466233.1"/>
    </source>
</evidence>
<feature type="coiled-coil region" evidence="1">
    <location>
        <begin position="45"/>
        <end position="89"/>
    </location>
</feature>
<dbReference type="EMBL" id="JAHHHV010000066">
    <property type="protein sequence ID" value="MBW4466233.1"/>
    <property type="molecule type" value="Genomic_DNA"/>
</dbReference>
<feature type="region of interest" description="Disordered" evidence="2">
    <location>
        <begin position="155"/>
        <end position="189"/>
    </location>
</feature>
<feature type="compositionally biased region" description="Polar residues" evidence="2">
    <location>
        <begin position="174"/>
        <end position="189"/>
    </location>
</feature>
<comment type="caution">
    <text evidence="3">The sequence shown here is derived from an EMBL/GenBank/DDBJ whole genome shotgun (WGS) entry which is preliminary data.</text>
</comment>
<reference evidence="3" key="1">
    <citation type="submission" date="2021-05" db="EMBL/GenBank/DDBJ databases">
        <authorList>
            <person name="Pietrasiak N."/>
            <person name="Ward R."/>
            <person name="Stajich J.E."/>
            <person name="Kurbessoian T."/>
        </authorList>
    </citation>
    <scope>NUCLEOTIDE SEQUENCE</scope>
    <source>
        <strain evidence="3">GSE-TBD4-15B</strain>
    </source>
</reference>
<organism evidence="3 4">
    <name type="scientific">Pegethrix bostrychoides GSE-TBD4-15B</name>
    <dbReference type="NCBI Taxonomy" id="2839662"/>
    <lineage>
        <taxon>Bacteria</taxon>
        <taxon>Bacillati</taxon>
        <taxon>Cyanobacteriota</taxon>
        <taxon>Cyanophyceae</taxon>
        <taxon>Oculatellales</taxon>
        <taxon>Oculatellaceae</taxon>
        <taxon>Pegethrix</taxon>
    </lineage>
</organism>
<name>A0A951PBX7_9CYAN</name>
<dbReference type="AlphaFoldDB" id="A0A951PBX7"/>
<evidence type="ECO:0000256" key="1">
    <source>
        <dbReference type="SAM" id="Coils"/>
    </source>
</evidence>
<proteinExistence type="predicted"/>
<gene>
    <name evidence="3" type="ORF">KME07_12465</name>
</gene>